<dbReference type="Pfam" id="PF12697">
    <property type="entry name" value="Abhydrolase_6"/>
    <property type="match status" value="1"/>
</dbReference>
<dbReference type="AlphaFoldDB" id="A0AAW0GQN1"/>
<name>A0AAW0GQN1_9APHY</name>
<feature type="domain" description="AB hydrolase-1" evidence="1">
    <location>
        <begin position="35"/>
        <end position="311"/>
    </location>
</feature>
<gene>
    <name evidence="2" type="ORF">QCA50_000156</name>
</gene>
<proteinExistence type="predicted"/>
<keyword evidence="3" id="KW-1185">Reference proteome</keyword>
<evidence type="ECO:0000259" key="1">
    <source>
        <dbReference type="Pfam" id="PF12697"/>
    </source>
</evidence>
<sequence>MSEDRSQNKEEYLQLEGGRVLAYAHTGNTSSNNVVIFLHGVFGVGRVNPKTIAPVFIEKGVHHLAPTLPGWGNSSPPPASATFHDYLYEVITILVTHFHPDTSSIKLYISGGSYGTMAAQMLYGAPYDVFPLGRQIAGVMLIAPFSPPHIHKEYTKCLSWANYTAIGPPSRYLPTMKLGKVMMEDKVNTLEKAAAFIHDFGFKKMTPGEREAFERFKEKHGIADGETEKTMGEGVYSSVAKTWEGFFAVAKVFHSGWGGYDPTSLDDEHARKPVLLVMTHEDKDNKLMGEWLLKNMRNVRGRYEEGGHMASMFVLDDIWADFLSDCS</sequence>
<dbReference type="Gene3D" id="3.40.50.1820">
    <property type="entry name" value="alpha/beta hydrolase"/>
    <property type="match status" value="1"/>
</dbReference>
<evidence type="ECO:0000313" key="3">
    <source>
        <dbReference type="Proteomes" id="UP001385951"/>
    </source>
</evidence>
<organism evidence="2 3">
    <name type="scientific">Cerrena zonata</name>
    <dbReference type="NCBI Taxonomy" id="2478898"/>
    <lineage>
        <taxon>Eukaryota</taxon>
        <taxon>Fungi</taxon>
        <taxon>Dikarya</taxon>
        <taxon>Basidiomycota</taxon>
        <taxon>Agaricomycotina</taxon>
        <taxon>Agaricomycetes</taxon>
        <taxon>Polyporales</taxon>
        <taxon>Cerrenaceae</taxon>
        <taxon>Cerrena</taxon>
    </lineage>
</organism>
<dbReference type="InterPro" id="IPR029058">
    <property type="entry name" value="AB_hydrolase_fold"/>
</dbReference>
<dbReference type="Proteomes" id="UP001385951">
    <property type="component" value="Unassembled WGS sequence"/>
</dbReference>
<dbReference type="SUPFAM" id="SSF53474">
    <property type="entry name" value="alpha/beta-Hydrolases"/>
    <property type="match status" value="1"/>
</dbReference>
<dbReference type="InterPro" id="IPR000073">
    <property type="entry name" value="AB_hydrolase_1"/>
</dbReference>
<protein>
    <recommendedName>
        <fullName evidence="1">AB hydrolase-1 domain-containing protein</fullName>
    </recommendedName>
</protein>
<accession>A0AAW0GQN1</accession>
<evidence type="ECO:0000313" key="2">
    <source>
        <dbReference type="EMBL" id="KAK7695520.1"/>
    </source>
</evidence>
<comment type="caution">
    <text evidence="2">The sequence shown here is derived from an EMBL/GenBank/DDBJ whole genome shotgun (WGS) entry which is preliminary data.</text>
</comment>
<dbReference type="EMBL" id="JASBNA010000001">
    <property type="protein sequence ID" value="KAK7695520.1"/>
    <property type="molecule type" value="Genomic_DNA"/>
</dbReference>
<reference evidence="2 3" key="1">
    <citation type="submission" date="2022-09" db="EMBL/GenBank/DDBJ databases">
        <authorList>
            <person name="Palmer J.M."/>
        </authorList>
    </citation>
    <scope>NUCLEOTIDE SEQUENCE [LARGE SCALE GENOMIC DNA]</scope>
    <source>
        <strain evidence="2 3">DSM 7382</strain>
    </source>
</reference>